<feature type="region of interest" description="Disordered" evidence="3">
    <location>
        <begin position="127"/>
        <end position="166"/>
    </location>
</feature>
<protein>
    <recommendedName>
        <fullName evidence="4">SH2 domain-containing protein</fullName>
    </recommendedName>
</protein>
<gene>
    <name evidence="5" type="primary">RvY_14207-1</name>
    <name evidence="5" type="synonym">RvY_14207.1</name>
    <name evidence="5" type="ORF">RvY_14207</name>
</gene>
<evidence type="ECO:0000256" key="2">
    <source>
        <dbReference type="PROSITE-ProRule" id="PRU00191"/>
    </source>
</evidence>
<dbReference type="SUPFAM" id="SSF55550">
    <property type="entry name" value="SH2 domain"/>
    <property type="match status" value="1"/>
</dbReference>
<dbReference type="OrthoDB" id="10053436at2759"/>
<feature type="compositionally biased region" description="Low complexity" evidence="3">
    <location>
        <begin position="72"/>
        <end position="85"/>
    </location>
</feature>
<feature type="region of interest" description="Disordered" evidence="3">
    <location>
        <begin position="255"/>
        <end position="344"/>
    </location>
</feature>
<feature type="compositionally biased region" description="Low complexity" evidence="3">
    <location>
        <begin position="155"/>
        <end position="165"/>
    </location>
</feature>
<dbReference type="GO" id="GO:0035591">
    <property type="term" value="F:signaling adaptor activity"/>
    <property type="evidence" value="ECO:0007669"/>
    <property type="project" value="TreeGrafter"/>
</dbReference>
<comment type="caution">
    <text evidence="5">The sequence shown here is derived from an EMBL/GenBank/DDBJ whole genome shotgun (WGS) entry which is preliminary data.</text>
</comment>
<dbReference type="AlphaFoldDB" id="A0A1D1VQJ0"/>
<dbReference type="InterPro" id="IPR051184">
    <property type="entry name" value="Tyrosine-phos_adapter"/>
</dbReference>
<name>A0A1D1VQJ0_RAMVA</name>
<dbReference type="PRINTS" id="PR00401">
    <property type="entry name" value="SH2DOMAIN"/>
</dbReference>
<dbReference type="Gene3D" id="2.30.30.40">
    <property type="entry name" value="SH3 Domains"/>
    <property type="match status" value="1"/>
</dbReference>
<feature type="compositionally biased region" description="Low complexity" evidence="3">
    <location>
        <begin position="100"/>
        <end position="112"/>
    </location>
</feature>
<evidence type="ECO:0000259" key="4">
    <source>
        <dbReference type="PROSITE" id="PS50001"/>
    </source>
</evidence>
<organism evidence="5 6">
    <name type="scientific">Ramazzottius varieornatus</name>
    <name type="common">Water bear</name>
    <name type="synonym">Tardigrade</name>
    <dbReference type="NCBI Taxonomy" id="947166"/>
    <lineage>
        <taxon>Eukaryota</taxon>
        <taxon>Metazoa</taxon>
        <taxon>Ecdysozoa</taxon>
        <taxon>Tardigrada</taxon>
        <taxon>Eutardigrada</taxon>
        <taxon>Parachela</taxon>
        <taxon>Hypsibioidea</taxon>
        <taxon>Ramazzottiidae</taxon>
        <taxon>Ramazzottius</taxon>
    </lineage>
</organism>
<keyword evidence="1 2" id="KW-0727">SH2 domain</keyword>
<dbReference type="GO" id="GO:0016477">
    <property type="term" value="P:cell migration"/>
    <property type="evidence" value="ECO:0007669"/>
    <property type="project" value="TreeGrafter"/>
</dbReference>
<dbReference type="InterPro" id="IPR036860">
    <property type="entry name" value="SH2_dom_sf"/>
</dbReference>
<dbReference type="GO" id="GO:0005737">
    <property type="term" value="C:cytoplasm"/>
    <property type="evidence" value="ECO:0007669"/>
    <property type="project" value="TreeGrafter"/>
</dbReference>
<feature type="region of interest" description="Disordered" evidence="3">
    <location>
        <begin position="420"/>
        <end position="502"/>
    </location>
</feature>
<dbReference type="PANTHER" id="PTHR19969">
    <property type="entry name" value="SH2-SH3 ADAPTOR PROTEIN-RELATED"/>
    <property type="match status" value="1"/>
</dbReference>
<feature type="compositionally biased region" description="Basic and acidic residues" evidence="3">
    <location>
        <begin position="187"/>
        <end position="202"/>
    </location>
</feature>
<feature type="region of interest" description="Disordered" evidence="3">
    <location>
        <begin position="69"/>
        <end position="112"/>
    </location>
</feature>
<keyword evidence="6" id="KW-1185">Reference proteome</keyword>
<feature type="compositionally biased region" description="Polar residues" evidence="3">
    <location>
        <begin position="301"/>
        <end position="313"/>
    </location>
</feature>
<dbReference type="PANTHER" id="PTHR19969:SF5">
    <property type="entry name" value="CRK-LIKE PROTEIN"/>
    <property type="match status" value="1"/>
</dbReference>
<feature type="compositionally biased region" description="Basic and acidic residues" evidence="3">
    <location>
        <begin position="441"/>
        <end position="452"/>
    </location>
</feature>
<feature type="compositionally biased region" description="Polar residues" evidence="3">
    <location>
        <begin position="332"/>
        <end position="342"/>
    </location>
</feature>
<feature type="region of interest" description="Disordered" evidence="3">
    <location>
        <begin position="178"/>
        <end position="213"/>
    </location>
</feature>
<reference evidence="5 6" key="1">
    <citation type="journal article" date="2016" name="Nat. Commun.">
        <title>Extremotolerant tardigrade genome and improved radiotolerance of human cultured cells by tardigrade-unique protein.</title>
        <authorList>
            <person name="Hashimoto T."/>
            <person name="Horikawa D.D."/>
            <person name="Saito Y."/>
            <person name="Kuwahara H."/>
            <person name="Kozuka-Hata H."/>
            <person name="Shin-I T."/>
            <person name="Minakuchi Y."/>
            <person name="Ohishi K."/>
            <person name="Motoyama A."/>
            <person name="Aizu T."/>
            <person name="Enomoto A."/>
            <person name="Kondo K."/>
            <person name="Tanaka S."/>
            <person name="Hara Y."/>
            <person name="Koshikawa S."/>
            <person name="Sagara H."/>
            <person name="Miura T."/>
            <person name="Yokobori S."/>
            <person name="Miyagawa K."/>
            <person name="Suzuki Y."/>
            <person name="Kubo T."/>
            <person name="Oyama M."/>
            <person name="Kohara Y."/>
            <person name="Fujiyama A."/>
            <person name="Arakawa K."/>
            <person name="Katayama T."/>
            <person name="Toyoda A."/>
            <person name="Kunieda T."/>
        </authorList>
    </citation>
    <scope>NUCLEOTIDE SEQUENCE [LARGE SCALE GENOMIC DNA]</scope>
    <source>
        <strain evidence="5 6">YOKOZUNA-1</strain>
    </source>
</reference>
<accession>A0A1D1VQJ0</accession>
<feature type="region of interest" description="Disordered" evidence="3">
    <location>
        <begin position="1"/>
        <end position="48"/>
    </location>
</feature>
<dbReference type="SMART" id="SM00252">
    <property type="entry name" value="SH2"/>
    <property type="match status" value="1"/>
</dbReference>
<proteinExistence type="predicted"/>
<feature type="compositionally biased region" description="Pro residues" evidence="3">
    <location>
        <begin position="316"/>
        <end position="325"/>
    </location>
</feature>
<dbReference type="InterPro" id="IPR000980">
    <property type="entry name" value="SH2"/>
</dbReference>
<dbReference type="Pfam" id="PF00017">
    <property type="entry name" value="SH2"/>
    <property type="match status" value="1"/>
</dbReference>
<evidence type="ECO:0000313" key="6">
    <source>
        <dbReference type="Proteomes" id="UP000186922"/>
    </source>
</evidence>
<dbReference type="Gene3D" id="3.30.505.10">
    <property type="entry name" value="SH2 domain"/>
    <property type="match status" value="1"/>
</dbReference>
<dbReference type="InterPro" id="IPR036028">
    <property type="entry name" value="SH3-like_dom_sf"/>
</dbReference>
<dbReference type="EMBL" id="BDGG01000010">
    <property type="protein sequence ID" value="GAV03832.1"/>
    <property type="molecule type" value="Genomic_DNA"/>
</dbReference>
<dbReference type="GO" id="GO:0030971">
    <property type="term" value="F:receptor tyrosine kinase binding"/>
    <property type="evidence" value="ECO:0007669"/>
    <property type="project" value="TreeGrafter"/>
</dbReference>
<dbReference type="STRING" id="947166.A0A1D1VQJ0"/>
<dbReference type="PROSITE" id="PS50001">
    <property type="entry name" value="SH2"/>
    <property type="match status" value="1"/>
</dbReference>
<dbReference type="GO" id="GO:0007167">
    <property type="term" value="P:enzyme-linked receptor protein signaling pathway"/>
    <property type="evidence" value="ECO:0007669"/>
    <property type="project" value="TreeGrafter"/>
</dbReference>
<dbReference type="Proteomes" id="UP000186922">
    <property type="component" value="Unassembled WGS sequence"/>
</dbReference>
<feature type="compositionally biased region" description="Polar residues" evidence="3">
    <location>
        <begin position="1"/>
        <end position="13"/>
    </location>
</feature>
<evidence type="ECO:0000256" key="1">
    <source>
        <dbReference type="ARBA" id="ARBA00022999"/>
    </source>
</evidence>
<feature type="compositionally biased region" description="Polar residues" evidence="3">
    <location>
        <begin position="473"/>
        <end position="484"/>
    </location>
</feature>
<evidence type="ECO:0000313" key="5">
    <source>
        <dbReference type="EMBL" id="GAV03832.1"/>
    </source>
</evidence>
<dbReference type="SUPFAM" id="SSF50044">
    <property type="entry name" value="SH3-domain"/>
    <property type="match status" value="1"/>
</dbReference>
<sequence>MGNQPLSRVSKSNHGPLPDLLNVRELQGEWDPQNRPRHSFDSTFSGSAPSLLVYGDVDRVDRLTSLRRKLAPSQTSSTSPQVQPVFSPTGSTLRLPGRTSQSSSQQSLYSSSVRKRVDFDLDEVKSLKIKSPQKPPRKNLPAAYQQQARLNGHCSSSGQSSYGSSDALDDLDTARCRSGLDLQPSDEGQRRMHDITEEDNGKNSRCGGPAGAEWETSRIHRDIDSLFSYLNGWPDIDPEEGYNSGCQSPVVLPDASTLSHQRRTGTAPPAVTYGTYSSWPENHMPPLAEDEEDVDEGLGTSGYSPQRQDSSSDGEPPSPTKPNQPAPKAASTKVQSNVSSSDEGFLDRVGEYEENRSCSRTVNSTASSAFKHRAAMLESLLQHRLSQQCQTQSHTPIQNLPQRQMTRELDETDVRQVQPRENNDDYGHIQCVGPDSQVSFSKEKAEEARGKESNAFIKSSGTEDRRKKAAMNGPNQITRSQSCLVSPKDGGYLPKSDHHGLPKRDNLVKKVAAGQNTTKGQNDGPTMQEGQLVMACYTLSSLMPGTVSFRKGQAGVLLRRHSNGWSYVALHNGQGWTPTTYWRPLLPNKLQPNGKQSYLLHGCPYYYGELNRVDCQFLLLAFGRDGDYLLRQSSVREGELTLSMRHDSSIHHFAVRQVEDLKEKGSSSYVIGNLSFHFDSIAAIVQHFEQHTILAHTYAVLKEPFLLRFM</sequence>
<feature type="domain" description="SH2" evidence="4">
    <location>
        <begin position="605"/>
        <end position="705"/>
    </location>
</feature>
<evidence type="ECO:0000256" key="3">
    <source>
        <dbReference type="SAM" id="MobiDB-lite"/>
    </source>
</evidence>